<dbReference type="Proteomes" id="UP001241747">
    <property type="component" value="Unassembled WGS sequence"/>
</dbReference>
<reference evidence="5 6" key="1">
    <citation type="submission" date="2023-07" db="EMBL/GenBank/DDBJ databases">
        <title>Genomic Encyclopedia of Type Strains, Phase IV (KMG-IV): sequencing the most valuable type-strain genomes for metagenomic binning, comparative biology and taxonomic classification.</title>
        <authorList>
            <person name="Goeker M."/>
        </authorList>
    </citation>
    <scope>NUCLEOTIDE SEQUENCE [LARGE SCALE GENOMIC DNA]</scope>
    <source>
        <strain evidence="5 6">DSM 3770</strain>
    </source>
</reference>
<accession>A0ABU0LH91</accession>
<protein>
    <submittedName>
        <fullName evidence="5">Nucleotide-binding universal stress UspA family protein</fullName>
    </submittedName>
</protein>
<dbReference type="CDD" id="cd00293">
    <property type="entry name" value="USP-like"/>
    <property type="match status" value="2"/>
</dbReference>
<comment type="similarity">
    <text evidence="1">Belongs to the universal stress protein A family.</text>
</comment>
<dbReference type="Pfam" id="PF00582">
    <property type="entry name" value="Usp"/>
    <property type="match status" value="2"/>
</dbReference>
<dbReference type="EMBL" id="JAUSVY010000008">
    <property type="protein sequence ID" value="MDQ0506515.1"/>
    <property type="molecule type" value="Genomic_DNA"/>
</dbReference>
<dbReference type="RefSeq" id="WP_237346256.1">
    <property type="nucleotide sequence ID" value="NZ_JABWGX010000017.1"/>
</dbReference>
<evidence type="ECO:0000313" key="5">
    <source>
        <dbReference type="EMBL" id="MDQ0506515.1"/>
    </source>
</evidence>
<organism evidence="5 6">
    <name type="scientific">Xanthobacter agilis</name>
    <dbReference type="NCBI Taxonomy" id="47492"/>
    <lineage>
        <taxon>Bacteria</taxon>
        <taxon>Pseudomonadati</taxon>
        <taxon>Pseudomonadota</taxon>
        <taxon>Alphaproteobacteria</taxon>
        <taxon>Hyphomicrobiales</taxon>
        <taxon>Xanthobacteraceae</taxon>
        <taxon>Xanthobacter</taxon>
    </lineage>
</organism>
<dbReference type="PANTHER" id="PTHR46268">
    <property type="entry name" value="STRESS RESPONSE PROTEIN NHAX"/>
    <property type="match status" value="1"/>
</dbReference>
<dbReference type="InterPro" id="IPR006016">
    <property type="entry name" value="UspA"/>
</dbReference>
<evidence type="ECO:0000313" key="6">
    <source>
        <dbReference type="Proteomes" id="UP001241747"/>
    </source>
</evidence>
<dbReference type="SUPFAM" id="SSF52402">
    <property type="entry name" value="Adenine nucleotide alpha hydrolases-like"/>
    <property type="match status" value="2"/>
</dbReference>
<name>A0ABU0LH91_XANAG</name>
<evidence type="ECO:0000256" key="3">
    <source>
        <dbReference type="ARBA" id="ARBA00022840"/>
    </source>
</evidence>
<dbReference type="InterPro" id="IPR014729">
    <property type="entry name" value="Rossmann-like_a/b/a_fold"/>
</dbReference>
<dbReference type="InterPro" id="IPR006015">
    <property type="entry name" value="Universal_stress_UspA"/>
</dbReference>
<feature type="domain" description="UspA" evidence="4">
    <location>
        <begin position="12"/>
        <end position="150"/>
    </location>
</feature>
<dbReference type="PRINTS" id="PR01438">
    <property type="entry name" value="UNVRSLSTRESS"/>
</dbReference>
<feature type="domain" description="UspA" evidence="4">
    <location>
        <begin position="160"/>
        <end position="292"/>
    </location>
</feature>
<sequence length="298" mass="31602">MTQKADPGAPPRRILLATDLSARCDRALDRAVALAAAWGSELVVVHALDACDGRSAASGERDLPFWQRGPEPARIVTEALQHDLDGAPVPVTAIVEPGDPVELILKTVEDHGCDLIVTAVARDEILGRFLLGATVDKVLRRARVPVLIVRQRPRHPYAGIVVAADVSASSRAALRKTAAFFPRTPFHVFHAYDPPLDGLLSDPEEYRAAFGELASRDLEAFLGAAGIAPGHVVDVLVERGDPAQLIQHYVTAFRADLVVLGTEGRGPLLELLVGSTAKSVLDGLSCDALVVPAAADPA</sequence>
<evidence type="ECO:0000259" key="4">
    <source>
        <dbReference type="Pfam" id="PF00582"/>
    </source>
</evidence>
<evidence type="ECO:0000256" key="2">
    <source>
        <dbReference type="ARBA" id="ARBA00022741"/>
    </source>
</evidence>
<gene>
    <name evidence="5" type="ORF">QOZ94_003326</name>
</gene>
<keyword evidence="2" id="KW-0547">Nucleotide-binding</keyword>
<comment type="caution">
    <text evidence="5">The sequence shown here is derived from an EMBL/GenBank/DDBJ whole genome shotgun (WGS) entry which is preliminary data.</text>
</comment>
<keyword evidence="3" id="KW-0067">ATP-binding</keyword>
<dbReference type="PANTHER" id="PTHR46268:SF27">
    <property type="entry name" value="UNIVERSAL STRESS PROTEIN RV2623"/>
    <property type="match status" value="1"/>
</dbReference>
<dbReference type="Gene3D" id="3.40.50.620">
    <property type="entry name" value="HUPs"/>
    <property type="match status" value="2"/>
</dbReference>
<evidence type="ECO:0000256" key="1">
    <source>
        <dbReference type="ARBA" id="ARBA00008791"/>
    </source>
</evidence>
<proteinExistence type="inferred from homology"/>
<keyword evidence="6" id="KW-1185">Reference proteome</keyword>